<evidence type="ECO:0000259" key="7">
    <source>
        <dbReference type="PROSITE" id="PS50109"/>
    </source>
</evidence>
<dbReference type="InterPro" id="IPR001610">
    <property type="entry name" value="PAC"/>
</dbReference>
<evidence type="ECO:0000313" key="10">
    <source>
        <dbReference type="EMBL" id="QPV61618.1"/>
    </source>
</evidence>
<dbReference type="SMART" id="SM00091">
    <property type="entry name" value="PAS"/>
    <property type="match status" value="5"/>
</dbReference>
<dbReference type="InterPro" id="IPR036890">
    <property type="entry name" value="HATPase_C_sf"/>
</dbReference>
<dbReference type="Gene3D" id="2.10.70.100">
    <property type="match status" value="1"/>
</dbReference>
<dbReference type="Pfam" id="PF00989">
    <property type="entry name" value="PAS"/>
    <property type="match status" value="1"/>
</dbReference>
<dbReference type="Gene3D" id="3.30.565.10">
    <property type="entry name" value="Histidine kinase-like ATPase, C-terminal domain"/>
    <property type="match status" value="1"/>
</dbReference>
<keyword evidence="3" id="KW-0597">Phosphoprotein</keyword>
<evidence type="ECO:0000256" key="6">
    <source>
        <dbReference type="SAM" id="MobiDB-lite"/>
    </source>
</evidence>
<feature type="domain" description="PAC" evidence="9">
    <location>
        <begin position="719"/>
        <end position="770"/>
    </location>
</feature>
<evidence type="ECO:0000256" key="3">
    <source>
        <dbReference type="ARBA" id="ARBA00022553"/>
    </source>
</evidence>
<dbReference type="SUPFAM" id="SSF55874">
    <property type="entry name" value="ATPase domain of HSP90 chaperone/DNA topoisomerase II/histidine kinase"/>
    <property type="match status" value="1"/>
</dbReference>
<dbReference type="PROSITE" id="PS50109">
    <property type="entry name" value="HIS_KIN"/>
    <property type="match status" value="1"/>
</dbReference>
<dbReference type="InterPro" id="IPR013655">
    <property type="entry name" value="PAS_fold_3"/>
</dbReference>
<sequence>MSDEEPPSTGERGPGTATGPDRILLLVQGQRNRDLLVDLLGDYEVVVAPPEADEPLPNFDLCIVGEATYRTVAETLESRKESAGERYLPVLLLVGAREGRDVSQPLHGAADDTLSVPTTEAVVESRVESLLRTRRQSLQLALYRRAMDDATVGISITDAADDQALTYVNDAYVEMTGYDREEVLGRNCRFLQGEATESEPVQRLREAIDAGEAVSVELRNYRNDGTEFWNHLEISPVYDDTGELTHYIGFQSDVTARKRAEERLREETETLEGLFETSPTGIAVIDADGRIVRANAAAEDVLGLERSDVVGRAFDEPSWEVVGESGEPLDSADLPFERVMATGDTVRGVEHGIAESGETRWLSINAAPLTGESGERIGVISTIEDITERRAQERELEQLVDFLDQMQVIADVGGWEVDVDVGEVEHTERLAELLGVWPRTELDLEEAFDLYHPDDEVDVRDAFERLVATGEPQELDCRIQTASGETRWVHVRGEPHQSESSVYRGTVQDITDRRERERNLEETKDLLESVFDASPIGILAVDVDGITRLWSEGCERIFGWSEEEALGEQLPNVQAEKQAEFDELRTEVIEGKQPVVGYETVRQRKDGSLVDVALTTAPMRDSDGEVTGVVGLLEDLTDQKQRQEELERYERIVETTSDLIYTLDEDLTFESSNPATADFLGQSADTIVGEHLSVVFGKEHTRVLTDAILDLLAEQATEKTVETILVDCDGRERQYQTTVSVRPSDRQIGEVVCVGRDITELQERDRRLSVFDRVLRHNLRNKMHVVQAWAERLEEDRTDVTVGDAAGNILKASDELLALAEQVRKFETVLDPGATDVVTTIDVAECVEEVASEAELSYPAASISVETPSVAEAAVHEAFELAVNELVDNAVKHTGERPSVQISVVVDDESDAVLVRVADDGPGIPTLERQSVTAGKESPLQHTNGLGLWFVRWIATNSGGSMRITDDEPTGAVVELRFSRE</sequence>
<dbReference type="SUPFAM" id="SSF55785">
    <property type="entry name" value="PYP-like sensor domain (PAS domain)"/>
    <property type="match status" value="5"/>
</dbReference>
<feature type="domain" description="Histidine kinase" evidence="7">
    <location>
        <begin position="774"/>
        <end position="981"/>
    </location>
</feature>
<evidence type="ECO:0000256" key="4">
    <source>
        <dbReference type="ARBA" id="ARBA00022679"/>
    </source>
</evidence>
<keyword evidence="5" id="KW-0418">Kinase</keyword>
<feature type="domain" description="PAC" evidence="9">
    <location>
        <begin position="473"/>
        <end position="522"/>
    </location>
</feature>
<dbReference type="Proteomes" id="UP000595001">
    <property type="component" value="Chromosome"/>
</dbReference>
<dbReference type="InterPro" id="IPR003594">
    <property type="entry name" value="HATPase_dom"/>
</dbReference>
<keyword evidence="11" id="KW-1185">Reference proteome</keyword>
<evidence type="ECO:0000313" key="11">
    <source>
        <dbReference type="Proteomes" id="UP000595001"/>
    </source>
</evidence>
<feature type="domain" description="PAS" evidence="8">
    <location>
        <begin position="392"/>
        <end position="470"/>
    </location>
</feature>
<evidence type="ECO:0000259" key="8">
    <source>
        <dbReference type="PROSITE" id="PS50112"/>
    </source>
</evidence>
<evidence type="ECO:0000256" key="1">
    <source>
        <dbReference type="ARBA" id="ARBA00000085"/>
    </source>
</evidence>
<dbReference type="GO" id="GO:0006355">
    <property type="term" value="P:regulation of DNA-templated transcription"/>
    <property type="evidence" value="ECO:0007669"/>
    <property type="project" value="InterPro"/>
</dbReference>
<dbReference type="OrthoDB" id="230688at2157"/>
<dbReference type="PANTHER" id="PTHR43304">
    <property type="entry name" value="PHYTOCHROME-LIKE PROTEIN CPH1"/>
    <property type="match status" value="1"/>
</dbReference>
<dbReference type="NCBIfam" id="TIGR00229">
    <property type="entry name" value="sensory_box"/>
    <property type="match status" value="5"/>
</dbReference>
<organism evidence="10 11">
    <name type="scientific">Halosimplex litoreum</name>
    <dbReference type="NCBI Taxonomy" id="1198301"/>
    <lineage>
        <taxon>Archaea</taxon>
        <taxon>Methanobacteriati</taxon>
        <taxon>Methanobacteriota</taxon>
        <taxon>Stenosarchaea group</taxon>
        <taxon>Halobacteria</taxon>
        <taxon>Halobacteriales</taxon>
        <taxon>Haloarculaceae</taxon>
        <taxon>Halosimplex</taxon>
    </lineage>
</organism>
<evidence type="ECO:0000256" key="2">
    <source>
        <dbReference type="ARBA" id="ARBA00012438"/>
    </source>
</evidence>
<dbReference type="InterPro" id="IPR013767">
    <property type="entry name" value="PAS_fold"/>
</dbReference>
<dbReference type="CDD" id="cd00075">
    <property type="entry name" value="HATPase"/>
    <property type="match status" value="1"/>
</dbReference>
<dbReference type="GeneID" id="60589372"/>
<dbReference type="PANTHER" id="PTHR43304:SF1">
    <property type="entry name" value="PAC DOMAIN-CONTAINING PROTEIN"/>
    <property type="match status" value="1"/>
</dbReference>
<feature type="domain" description="PAC" evidence="9">
    <location>
        <begin position="342"/>
        <end position="398"/>
    </location>
</feature>
<dbReference type="Pfam" id="PF13426">
    <property type="entry name" value="PAS_9"/>
    <property type="match status" value="1"/>
</dbReference>
<feature type="domain" description="PAS" evidence="8">
    <location>
        <begin position="139"/>
        <end position="211"/>
    </location>
</feature>
<dbReference type="SMART" id="SM00086">
    <property type="entry name" value="PAC"/>
    <property type="match status" value="5"/>
</dbReference>
<dbReference type="CDD" id="cd00130">
    <property type="entry name" value="PAS"/>
    <property type="match status" value="5"/>
</dbReference>
<feature type="domain" description="PAS" evidence="8">
    <location>
        <begin position="267"/>
        <end position="312"/>
    </location>
</feature>
<feature type="region of interest" description="Disordered" evidence="6">
    <location>
        <begin position="1"/>
        <end position="20"/>
    </location>
</feature>
<name>A0A7T3KU60_9EURY</name>
<gene>
    <name evidence="10" type="ORF">I7X12_12725</name>
</gene>
<dbReference type="KEGG" id="hlt:I7X12_12725"/>
<dbReference type="InterPro" id="IPR035965">
    <property type="entry name" value="PAS-like_dom_sf"/>
</dbReference>
<dbReference type="EC" id="2.7.13.3" evidence="2"/>
<dbReference type="InterPro" id="IPR005467">
    <property type="entry name" value="His_kinase_dom"/>
</dbReference>
<feature type="domain" description="PAC" evidence="9">
    <location>
        <begin position="214"/>
        <end position="266"/>
    </location>
</feature>
<dbReference type="InterPro" id="IPR013656">
    <property type="entry name" value="PAS_4"/>
</dbReference>
<keyword evidence="4" id="KW-0808">Transferase</keyword>
<comment type="catalytic activity">
    <reaction evidence="1">
        <text>ATP + protein L-histidine = ADP + protein N-phospho-L-histidine.</text>
        <dbReference type="EC" id="2.7.13.3"/>
    </reaction>
</comment>
<feature type="domain" description="PAS" evidence="8">
    <location>
        <begin position="645"/>
        <end position="715"/>
    </location>
</feature>
<feature type="domain" description="PAC" evidence="9">
    <location>
        <begin position="596"/>
        <end position="648"/>
    </location>
</feature>
<dbReference type="EMBL" id="CP065856">
    <property type="protein sequence ID" value="QPV61618.1"/>
    <property type="molecule type" value="Genomic_DNA"/>
</dbReference>
<dbReference type="Pfam" id="PF08447">
    <property type="entry name" value="PAS_3"/>
    <property type="match status" value="1"/>
</dbReference>
<dbReference type="Pfam" id="PF02518">
    <property type="entry name" value="HATPase_c"/>
    <property type="match status" value="1"/>
</dbReference>
<feature type="domain" description="PAS" evidence="8">
    <location>
        <begin position="523"/>
        <end position="592"/>
    </location>
</feature>
<dbReference type="AlphaFoldDB" id="A0A7T3KU60"/>
<evidence type="ECO:0000256" key="5">
    <source>
        <dbReference type="ARBA" id="ARBA00022777"/>
    </source>
</evidence>
<dbReference type="InterPro" id="IPR000700">
    <property type="entry name" value="PAS-assoc_C"/>
</dbReference>
<dbReference type="Pfam" id="PF08448">
    <property type="entry name" value="PAS_4"/>
    <property type="match status" value="2"/>
</dbReference>
<dbReference type="PROSITE" id="PS50113">
    <property type="entry name" value="PAC"/>
    <property type="match status" value="5"/>
</dbReference>
<dbReference type="InterPro" id="IPR052162">
    <property type="entry name" value="Sensor_kinase/Photoreceptor"/>
</dbReference>
<proteinExistence type="predicted"/>
<dbReference type="SMART" id="SM00387">
    <property type="entry name" value="HATPase_c"/>
    <property type="match status" value="1"/>
</dbReference>
<protein>
    <recommendedName>
        <fullName evidence="2">histidine kinase</fullName>
        <ecNumber evidence="2">2.7.13.3</ecNumber>
    </recommendedName>
</protein>
<dbReference type="GO" id="GO:0004673">
    <property type="term" value="F:protein histidine kinase activity"/>
    <property type="evidence" value="ECO:0007669"/>
    <property type="project" value="UniProtKB-EC"/>
</dbReference>
<dbReference type="RefSeq" id="WP_198060448.1">
    <property type="nucleotide sequence ID" value="NZ_CP065856.1"/>
</dbReference>
<dbReference type="InterPro" id="IPR000014">
    <property type="entry name" value="PAS"/>
</dbReference>
<dbReference type="PROSITE" id="PS50112">
    <property type="entry name" value="PAS"/>
    <property type="match status" value="5"/>
</dbReference>
<dbReference type="Gene3D" id="3.30.450.20">
    <property type="entry name" value="PAS domain"/>
    <property type="match status" value="5"/>
</dbReference>
<evidence type="ECO:0000259" key="9">
    <source>
        <dbReference type="PROSITE" id="PS50113"/>
    </source>
</evidence>
<accession>A0A7T3KU60</accession>
<reference evidence="10 11" key="1">
    <citation type="submission" date="2020-12" db="EMBL/GenBank/DDBJ databases">
        <title>Halosimplex halophilum sp. nov. and Halosimplex salinum sp. nov., two new members of the genus Halosimplex.</title>
        <authorList>
            <person name="Cui H.L."/>
        </authorList>
    </citation>
    <scope>NUCLEOTIDE SEQUENCE [LARGE SCALE GENOMIC DNA]</scope>
    <source>
        <strain evidence="10 11">YGH94</strain>
    </source>
</reference>